<evidence type="ECO:0000256" key="10">
    <source>
        <dbReference type="ARBA" id="ARBA00075482"/>
    </source>
</evidence>
<dbReference type="UniPathway" id="UPA00219"/>
<comment type="PTM">
    <text evidence="13">Carboxylation is probably crucial for Mg(2+) binding and, consequently, for the gamma-phosphate positioning of ATP.</text>
</comment>
<dbReference type="PANTHER" id="PTHR23135">
    <property type="entry name" value="MUR LIGASE FAMILY MEMBER"/>
    <property type="match status" value="1"/>
</dbReference>
<dbReference type="HAMAP" id="MF_00208">
    <property type="entry name" value="MurE"/>
    <property type="match status" value="1"/>
</dbReference>
<keyword evidence="4 13" id="KW-0573">Peptidoglycan synthesis</keyword>
<evidence type="ECO:0000256" key="2">
    <source>
        <dbReference type="ARBA" id="ARBA00022618"/>
    </source>
</evidence>
<dbReference type="InterPro" id="IPR035911">
    <property type="entry name" value="MurE/MurF_N"/>
</dbReference>
<feature type="binding site" evidence="13">
    <location>
        <begin position="155"/>
        <end position="156"/>
    </location>
    <ligand>
        <name>UDP-N-acetyl-alpha-D-muramoyl-L-alanyl-D-glutamate</name>
        <dbReference type="ChEBI" id="CHEBI:83900"/>
    </ligand>
</feature>
<evidence type="ECO:0000256" key="1">
    <source>
        <dbReference type="ARBA" id="ARBA00005898"/>
    </source>
</evidence>
<feature type="binding site" evidence="13">
    <location>
        <position position="388"/>
    </location>
    <ligand>
        <name>meso-2,6-diaminopimelate</name>
        <dbReference type="ChEBI" id="CHEBI:57791"/>
    </ligand>
</feature>
<feature type="binding site" evidence="13">
    <location>
        <position position="190"/>
    </location>
    <ligand>
        <name>UDP-N-acetyl-alpha-D-muramoyl-L-alanyl-D-glutamate</name>
        <dbReference type="ChEBI" id="CHEBI:83900"/>
    </ligand>
</feature>
<dbReference type="InterPro" id="IPR000713">
    <property type="entry name" value="Mur_ligase_N"/>
</dbReference>
<keyword evidence="19" id="KW-1185">Reference proteome</keyword>
<comment type="similarity">
    <text evidence="1 13">Belongs to the MurCDEF family. MurE subfamily.</text>
</comment>
<feature type="binding site" evidence="13">
    <location>
        <begin position="112"/>
        <end position="118"/>
    </location>
    <ligand>
        <name>ATP</name>
        <dbReference type="ChEBI" id="CHEBI:30616"/>
    </ligand>
</feature>
<dbReference type="HOGENOM" id="CLU_022291_3_2_6"/>
<dbReference type="InterPro" id="IPR013221">
    <property type="entry name" value="Mur_ligase_cen"/>
</dbReference>
<evidence type="ECO:0000256" key="13">
    <source>
        <dbReference type="HAMAP-Rule" id="MF_00208"/>
    </source>
</evidence>
<dbReference type="GO" id="GO:0009252">
    <property type="term" value="P:peptidoglycan biosynthetic process"/>
    <property type="evidence" value="ECO:0007669"/>
    <property type="project" value="UniProtKB-UniRule"/>
</dbReference>
<dbReference type="SUPFAM" id="SSF53244">
    <property type="entry name" value="MurD-like peptide ligases, peptide-binding domain"/>
    <property type="match status" value="1"/>
</dbReference>
<keyword evidence="2 13" id="KW-0132">Cell division</keyword>
<dbReference type="GO" id="GO:0008360">
    <property type="term" value="P:regulation of cell shape"/>
    <property type="evidence" value="ECO:0007669"/>
    <property type="project" value="UniProtKB-KW"/>
</dbReference>
<dbReference type="GO" id="GO:0005737">
    <property type="term" value="C:cytoplasm"/>
    <property type="evidence" value="ECO:0007669"/>
    <property type="project" value="UniProtKB-SubCell"/>
</dbReference>
<feature type="domain" description="Mur ligase central" evidence="17">
    <location>
        <begin position="110"/>
        <end position="316"/>
    </location>
</feature>
<dbReference type="InterPro" id="IPR036565">
    <property type="entry name" value="Mur-like_cat_sf"/>
</dbReference>
<dbReference type="Pfam" id="PF08245">
    <property type="entry name" value="Mur_ligase_M"/>
    <property type="match status" value="1"/>
</dbReference>
<feature type="short sequence motif" description="Meso-diaminopimelate recognition motif" evidence="13">
    <location>
        <begin position="412"/>
        <end position="415"/>
    </location>
</feature>
<dbReference type="PANTHER" id="PTHR23135:SF4">
    <property type="entry name" value="UDP-N-ACETYLMURAMOYL-L-ALANYL-D-GLUTAMATE--2,6-DIAMINOPIMELATE LIGASE MURE HOMOLOG, CHLOROPLASTIC"/>
    <property type="match status" value="1"/>
</dbReference>
<protein>
    <recommendedName>
        <fullName evidence="9 13">UDP-N-acetylmuramoyl-L-alanyl-D-glutamate--2,6-diaminopimelate ligase</fullName>
        <ecNumber evidence="8 13">6.3.2.13</ecNumber>
    </recommendedName>
    <alternativeName>
        <fullName evidence="10 13">Meso-A2pm-adding enzyme</fullName>
    </alternativeName>
    <alternativeName>
        <fullName evidence="11 13">Meso-diaminopimelate-adding enzyme</fullName>
    </alternativeName>
    <alternativeName>
        <fullName evidence="12 13">UDP-MurNAc-L-Ala-D-Glu:meso-diaminopimelate ligase</fullName>
    </alternativeName>
    <alternativeName>
        <fullName evidence="13">UDP-MurNAc-tripeptide synthetase</fullName>
    </alternativeName>
    <alternativeName>
        <fullName evidence="13">UDP-N-acetylmuramyl-tripeptide synthetase</fullName>
    </alternativeName>
</protein>
<dbReference type="InterPro" id="IPR004101">
    <property type="entry name" value="Mur_ligase_C"/>
</dbReference>
<keyword evidence="6 13" id="KW-0961">Cell wall biogenesis/degradation</keyword>
<gene>
    <name evidence="13" type="primary">murE</name>
    <name evidence="18" type="ORF">BegalDRAFT_1738</name>
</gene>
<dbReference type="FunFam" id="3.90.190.20:FF:000006">
    <property type="entry name" value="UDP-N-acetylmuramoyl-L-alanyl-D-glutamate--2,6-diaminopimelate ligase"/>
    <property type="match status" value="1"/>
</dbReference>
<dbReference type="Proteomes" id="UP000005744">
    <property type="component" value="Unassembled WGS sequence"/>
</dbReference>
<sequence>MYLSDLLNDNTLLPSAHNPQIYQLHNNSQLVNTGAVFFALAGTKKHGEIYINDAIARGAVAILKEAPVSRFELLNDQIPCISIPNLSQQLGEIAARFYQYPANNMRLTGITGTNGKTSVCHFIAQLLNDQTPTALIGTLGYTTYKEYNLISTHHTTPDALQLQAIFAEFRAKNITDVSMEVSSHALAQGRVNALHFKTAVFTNLSRDHLDYHQTMEEYAEVKRLLFQWEGLENAVINIDDPVGRNFLARLPNHVHCLTYGLDTDNLMNKPMISAEIINRDLQGCTLLLKTPVGQQQVSIPLFGQFNISNVLAAVGVLLSYNIPFDTVIKSLPHLKPVAGRMEYFHTDDSPTIIVDYAHTPDALQKVLLTLRQHCKGQLYCVFGCGGNRDRGKRPLMGEIAQTIADQVVITDDNPRQEDSNAIIRDILAGCHTNAPVQPRVIANREEAIRATIQHAMRQDIVLIAGKGHEDYQEIGDQCLYFSDRQLVKDILKH</sequence>
<dbReference type="GO" id="GO:0071555">
    <property type="term" value="P:cell wall organization"/>
    <property type="evidence" value="ECO:0007669"/>
    <property type="project" value="UniProtKB-KW"/>
</dbReference>
<feature type="binding site" evidence="13">
    <location>
        <begin position="412"/>
        <end position="415"/>
    </location>
    <ligand>
        <name>meso-2,6-diaminopimelate</name>
        <dbReference type="ChEBI" id="CHEBI:57791"/>
    </ligand>
</feature>
<evidence type="ECO:0000313" key="19">
    <source>
        <dbReference type="Proteomes" id="UP000005744"/>
    </source>
</evidence>
<dbReference type="EMBL" id="JH600070">
    <property type="protein sequence ID" value="EIJ42615.1"/>
    <property type="molecule type" value="Genomic_DNA"/>
</dbReference>
<keyword evidence="13" id="KW-0963">Cytoplasm</keyword>
<dbReference type="OrthoDB" id="9800958at2"/>
<reference evidence="18 19" key="1">
    <citation type="submission" date="2011-11" db="EMBL/GenBank/DDBJ databases">
        <title>Improved High-Quality Draft sequence of Beggiatoa alba B18lD.</title>
        <authorList>
            <consortium name="US DOE Joint Genome Institute"/>
            <person name="Lucas S."/>
            <person name="Han J."/>
            <person name="Lapidus A."/>
            <person name="Cheng J.-F."/>
            <person name="Goodwin L."/>
            <person name="Pitluck S."/>
            <person name="Peters L."/>
            <person name="Mikhailova N."/>
            <person name="Held B."/>
            <person name="Detter J.C."/>
            <person name="Han C."/>
            <person name="Tapia R."/>
            <person name="Land M."/>
            <person name="Hauser L."/>
            <person name="Kyrpides N."/>
            <person name="Ivanova N."/>
            <person name="Pagani I."/>
            <person name="Samuel K."/>
            <person name="Teske A."/>
            <person name="Mueller J."/>
            <person name="Woyke T."/>
        </authorList>
    </citation>
    <scope>NUCLEOTIDE SEQUENCE [LARGE SCALE GENOMIC DNA]</scope>
    <source>
        <strain evidence="18 19">B18LD</strain>
    </source>
</reference>
<dbReference type="GO" id="GO:0005524">
    <property type="term" value="F:ATP binding"/>
    <property type="evidence" value="ECO:0007669"/>
    <property type="project" value="UniProtKB-UniRule"/>
</dbReference>
<comment type="function">
    <text evidence="13">Catalyzes the addition of meso-diaminopimelic acid to the nucleotide precursor UDP-N-acetylmuramoyl-L-alanyl-D-glutamate (UMAG) in the biosynthesis of bacterial cell-wall peptidoglycan.</text>
</comment>
<feature type="binding site" evidence="13">
    <location>
        <position position="188"/>
    </location>
    <ligand>
        <name>UDP-N-acetyl-alpha-D-muramoyl-L-alanyl-D-glutamate</name>
        <dbReference type="ChEBI" id="CHEBI:83900"/>
    </ligand>
</feature>
<keyword evidence="3 13" id="KW-0133">Cell shape</keyword>
<evidence type="ECO:0000256" key="6">
    <source>
        <dbReference type="ARBA" id="ARBA00023316"/>
    </source>
</evidence>
<dbReference type="EC" id="6.3.2.13" evidence="8 13"/>
<dbReference type="NCBIfam" id="TIGR01085">
    <property type="entry name" value="murE"/>
    <property type="match status" value="1"/>
</dbReference>
<dbReference type="Pfam" id="PF01225">
    <property type="entry name" value="Mur_ligase"/>
    <property type="match status" value="1"/>
</dbReference>
<evidence type="ECO:0000259" key="16">
    <source>
        <dbReference type="Pfam" id="PF02875"/>
    </source>
</evidence>
<evidence type="ECO:0000259" key="17">
    <source>
        <dbReference type="Pfam" id="PF08245"/>
    </source>
</evidence>
<evidence type="ECO:0000256" key="11">
    <source>
        <dbReference type="ARBA" id="ARBA00076158"/>
    </source>
</evidence>
<dbReference type="InterPro" id="IPR036615">
    <property type="entry name" value="Mur_ligase_C_dom_sf"/>
</dbReference>
<dbReference type="STRING" id="395493.BegalDRAFT_1738"/>
<accession>I3CG72</accession>
<feature type="domain" description="Mur ligase C-terminal" evidence="16">
    <location>
        <begin position="339"/>
        <end position="467"/>
    </location>
</feature>
<evidence type="ECO:0000313" key="18">
    <source>
        <dbReference type="EMBL" id="EIJ42615.1"/>
    </source>
</evidence>
<dbReference type="Pfam" id="PF02875">
    <property type="entry name" value="Mur_ligase_C"/>
    <property type="match status" value="1"/>
</dbReference>
<evidence type="ECO:0000256" key="4">
    <source>
        <dbReference type="ARBA" id="ARBA00022984"/>
    </source>
</evidence>
<dbReference type="SUPFAM" id="SSF53623">
    <property type="entry name" value="MurD-like peptide ligases, catalytic domain"/>
    <property type="match status" value="1"/>
</dbReference>
<evidence type="ECO:0000256" key="7">
    <source>
        <dbReference type="ARBA" id="ARBA00050251"/>
    </source>
</evidence>
<keyword evidence="13" id="KW-0460">Magnesium</keyword>
<organism evidence="18 19">
    <name type="scientific">Beggiatoa alba B18LD</name>
    <dbReference type="NCBI Taxonomy" id="395493"/>
    <lineage>
        <taxon>Bacteria</taxon>
        <taxon>Pseudomonadati</taxon>
        <taxon>Pseudomonadota</taxon>
        <taxon>Gammaproteobacteria</taxon>
        <taxon>Thiotrichales</taxon>
        <taxon>Thiotrichaceae</taxon>
        <taxon>Beggiatoa</taxon>
    </lineage>
</organism>
<feature type="binding site" evidence="13">
    <location>
        <position position="182"/>
    </location>
    <ligand>
        <name>UDP-N-acetyl-alpha-D-muramoyl-L-alanyl-D-glutamate</name>
        <dbReference type="ChEBI" id="CHEBI:83900"/>
    </ligand>
</feature>
<keyword evidence="13" id="KW-0067">ATP-binding</keyword>
<evidence type="ECO:0000256" key="5">
    <source>
        <dbReference type="ARBA" id="ARBA00023306"/>
    </source>
</evidence>
<keyword evidence="13" id="KW-0547">Nucleotide-binding</keyword>
<comment type="subcellular location">
    <subcellularLocation>
        <location evidence="13 14">Cytoplasm</location>
    </subcellularLocation>
</comment>
<evidence type="ECO:0000259" key="15">
    <source>
        <dbReference type="Pfam" id="PF01225"/>
    </source>
</evidence>
<feature type="domain" description="Mur ligase N-terminal catalytic" evidence="15">
    <location>
        <begin position="21"/>
        <end position="98"/>
    </location>
</feature>
<dbReference type="GO" id="GO:0000287">
    <property type="term" value="F:magnesium ion binding"/>
    <property type="evidence" value="ECO:0007669"/>
    <property type="project" value="UniProtKB-UniRule"/>
</dbReference>
<feature type="modified residue" description="N6-carboxylysine" evidence="13">
    <location>
        <position position="222"/>
    </location>
</feature>
<keyword evidence="13" id="KW-0436">Ligase</keyword>
<dbReference type="eggNOG" id="COG0769">
    <property type="taxonomic scope" value="Bacteria"/>
</dbReference>
<feature type="binding site" evidence="13">
    <location>
        <position position="28"/>
    </location>
    <ligand>
        <name>UDP-N-acetyl-alpha-D-muramoyl-L-alanyl-D-glutamate</name>
        <dbReference type="ChEBI" id="CHEBI:83900"/>
    </ligand>
</feature>
<evidence type="ECO:0000256" key="8">
    <source>
        <dbReference type="ARBA" id="ARBA00066633"/>
    </source>
</evidence>
<dbReference type="NCBIfam" id="NF001126">
    <property type="entry name" value="PRK00139.1-4"/>
    <property type="match status" value="1"/>
</dbReference>
<evidence type="ECO:0000256" key="9">
    <source>
        <dbReference type="ARBA" id="ARBA00072883"/>
    </source>
</evidence>
<dbReference type="Gene3D" id="3.40.1390.10">
    <property type="entry name" value="MurE/MurF, N-terminal domain"/>
    <property type="match status" value="1"/>
</dbReference>
<feature type="binding site" evidence="13">
    <location>
        <position position="469"/>
    </location>
    <ligand>
        <name>meso-2,6-diaminopimelate</name>
        <dbReference type="ChEBI" id="CHEBI:57791"/>
    </ligand>
</feature>
<dbReference type="Gene3D" id="3.40.1190.10">
    <property type="entry name" value="Mur-like, catalytic domain"/>
    <property type="match status" value="1"/>
</dbReference>
<comment type="cofactor">
    <cofactor evidence="13">
        <name>Mg(2+)</name>
        <dbReference type="ChEBI" id="CHEBI:18420"/>
    </cofactor>
</comment>
<dbReference type="NCBIfam" id="NF001124">
    <property type="entry name" value="PRK00139.1-2"/>
    <property type="match status" value="1"/>
</dbReference>
<evidence type="ECO:0000256" key="3">
    <source>
        <dbReference type="ARBA" id="ARBA00022960"/>
    </source>
</evidence>
<comment type="catalytic activity">
    <reaction evidence="7 13">
        <text>UDP-N-acetyl-alpha-D-muramoyl-L-alanyl-D-glutamate + meso-2,6-diaminopimelate + ATP = UDP-N-acetyl-alpha-D-muramoyl-L-alanyl-gamma-D-glutamyl-meso-2,6-diaminopimelate + ADP + phosphate + H(+)</text>
        <dbReference type="Rhea" id="RHEA:23676"/>
        <dbReference type="ChEBI" id="CHEBI:15378"/>
        <dbReference type="ChEBI" id="CHEBI:30616"/>
        <dbReference type="ChEBI" id="CHEBI:43474"/>
        <dbReference type="ChEBI" id="CHEBI:57791"/>
        <dbReference type="ChEBI" id="CHEBI:83900"/>
        <dbReference type="ChEBI" id="CHEBI:83905"/>
        <dbReference type="ChEBI" id="CHEBI:456216"/>
        <dbReference type="EC" id="6.3.2.13"/>
    </reaction>
</comment>
<dbReference type="AlphaFoldDB" id="I3CG72"/>
<dbReference type="GO" id="GO:0051301">
    <property type="term" value="P:cell division"/>
    <property type="evidence" value="ECO:0007669"/>
    <property type="project" value="UniProtKB-KW"/>
</dbReference>
<dbReference type="InterPro" id="IPR005761">
    <property type="entry name" value="UDP-N-AcMur-Glu-dNH2Pim_ligase"/>
</dbReference>
<comment type="pathway">
    <text evidence="13 14">Cell wall biogenesis; peptidoglycan biosynthesis.</text>
</comment>
<name>I3CG72_9GAMM</name>
<dbReference type="SUPFAM" id="SSF63418">
    <property type="entry name" value="MurE/MurF N-terminal domain"/>
    <property type="match status" value="1"/>
</dbReference>
<dbReference type="Gene3D" id="3.90.190.20">
    <property type="entry name" value="Mur ligase, C-terminal domain"/>
    <property type="match status" value="1"/>
</dbReference>
<comment type="caution">
    <text evidence="13">Lacks conserved residue(s) required for the propagation of feature annotation.</text>
</comment>
<keyword evidence="5 13" id="KW-0131">Cell cycle</keyword>
<feature type="binding site" evidence="13">
    <location>
        <position position="465"/>
    </location>
    <ligand>
        <name>meso-2,6-diaminopimelate</name>
        <dbReference type="ChEBI" id="CHEBI:57791"/>
    </ligand>
</feature>
<dbReference type="GO" id="GO:0008765">
    <property type="term" value="F:UDP-N-acetylmuramoylalanyl-D-glutamate-2,6-diaminopimelate ligase activity"/>
    <property type="evidence" value="ECO:0007669"/>
    <property type="project" value="UniProtKB-UniRule"/>
</dbReference>
<proteinExistence type="inferred from homology"/>
<evidence type="ECO:0000256" key="14">
    <source>
        <dbReference type="RuleBase" id="RU004135"/>
    </source>
</evidence>
<dbReference type="RefSeq" id="WP_002685710.1">
    <property type="nucleotide sequence ID" value="NZ_JH600070.1"/>
</dbReference>
<evidence type="ECO:0000256" key="12">
    <source>
        <dbReference type="ARBA" id="ARBA00081560"/>
    </source>
</evidence>